<dbReference type="Proteomes" id="UP000186917">
    <property type="component" value="Unassembled WGS sequence"/>
</dbReference>
<organism evidence="2 3">
    <name type="scientific">Filimonas lacunae</name>
    <dbReference type="NCBI Taxonomy" id="477680"/>
    <lineage>
        <taxon>Bacteria</taxon>
        <taxon>Pseudomonadati</taxon>
        <taxon>Bacteroidota</taxon>
        <taxon>Chitinophagia</taxon>
        <taxon>Chitinophagales</taxon>
        <taxon>Chitinophagaceae</taxon>
        <taxon>Filimonas</taxon>
    </lineage>
</organism>
<evidence type="ECO:0000313" key="3">
    <source>
        <dbReference type="Proteomes" id="UP000186917"/>
    </source>
</evidence>
<dbReference type="EMBL" id="FTOR01000004">
    <property type="protein sequence ID" value="SIT15670.1"/>
    <property type="molecule type" value="Genomic_DNA"/>
</dbReference>
<protein>
    <submittedName>
        <fullName evidence="2">Uncharacterized protein</fullName>
    </submittedName>
</protein>
<dbReference type="OrthoDB" id="5706484at2"/>
<keyword evidence="1" id="KW-1133">Transmembrane helix</keyword>
<reference evidence="3" key="1">
    <citation type="submission" date="2017-01" db="EMBL/GenBank/DDBJ databases">
        <authorList>
            <person name="Varghese N."/>
            <person name="Submissions S."/>
        </authorList>
    </citation>
    <scope>NUCLEOTIDE SEQUENCE [LARGE SCALE GENOMIC DNA]</scope>
    <source>
        <strain evidence="3">DSM 21054</strain>
    </source>
</reference>
<dbReference type="AlphaFoldDB" id="A0A1N7PYK0"/>
<dbReference type="RefSeq" id="WP_076379819.1">
    <property type="nucleotide sequence ID" value="NZ_AP017422.1"/>
</dbReference>
<accession>A0A1N7PYK0</accession>
<keyword evidence="1" id="KW-0472">Membrane</keyword>
<feature type="transmembrane region" description="Helical" evidence="1">
    <location>
        <begin position="48"/>
        <end position="69"/>
    </location>
</feature>
<dbReference type="STRING" id="477680.SAMN05421788_104184"/>
<gene>
    <name evidence="2" type="ORF">SAMN05421788_104184</name>
</gene>
<name>A0A1N7PYK0_9BACT</name>
<feature type="transmembrane region" description="Helical" evidence="1">
    <location>
        <begin position="75"/>
        <end position="96"/>
    </location>
</feature>
<keyword evidence="3" id="KW-1185">Reference proteome</keyword>
<sequence length="212" mass="24397">MQDVDMKALWNEYDRKLETALQLNRQQAYTITRMKVYSLLQSVKPVKILAVITGILWVLLVDSIIVRTWAFASPFFLVSAIVQVLLTKLAIGIYVYQLVLIHQAQLNAPVLTTQRRLAALQTATLWVPKLLFLQMPVWTTFYWNSGMLLHGNLVLWIIQGLTTLAFTLAGVWLFLHITPENRHKKWFRLLFAGKEWDGVREAMDLLSETEGA</sequence>
<evidence type="ECO:0000313" key="2">
    <source>
        <dbReference type="EMBL" id="SIT15670.1"/>
    </source>
</evidence>
<keyword evidence="1" id="KW-0812">Transmembrane</keyword>
<evidence type="ECO:0000256" key="1">
    <source>
        <dbReference type="SAM" id="Phobius"/>
    </source>
</evidence>
<feature type="transmembrane region" description="Helical" evidence="1">
    <location>
        <begin position="153"/>
        <end position="175"/>
    </location>
</feature>
<feature type="transmembrane region" description="Helical" evidence="1">
    <location>
        <begin position="117"/>
        <end position="141"/>
    </location>
</feature>
<proteinExistence type="predicted"/>